<evidence type="ECO:0008006" key="3">
    <source>
        <dbReference type="Google" id="ProtNLM"/>
    </source>
</evidence>
<accession>Q56ZH0</accession>
<evidence type="ECO:0000313" key="2">
    <source>
        <dbReference type="EMBL" id="BAD94627.1"/>
    </source>
</evidence>
<feature type="chain" id="PRO_5004251201" description="Secreted protein" evidence="1">
    <location>
        <begin position="25"/>
        <end position="91"/>
    </location>
</feature>
<name>Q56ZH0_ARATH</name>
<dbReference type="AlphaFoldDB" id="Q56ZH0"/>
<evidence type="ECO:0000256" key="1">
    <source>
        <dbReference type="SAM" id="SignalP"/>
    </source>
</evidence>
<sequence>MSFQKTVSASALLLSLFAISRNSGRLAGNLASTILTPLSLATNSKPSFPAVFLLRSLPESIGCSVKALPKDSLIHPATNHPLSPPLSPASL</sequence>
<feature type="signal peptide" evidence="1">
    <location>
        <begin position="1"/>
        <end position="24"/>
    </location>
</feature>
<organism evidence="2">
    <name type="scientific">Arabidopsis thaliana</name>
    <name type="common">Mouse-ear cress</name>
    <dbReference type="NCBI Taxonomy" id="3702"/>
    <lineage>
        <taxon>Eukaryota</taxon>
        <taxon>Viridiplantae</taxon>
        <taxon>Streptophyta</taxon>
        <taxon>Embryophyta</taxon>
        <taxon>Tracheophyta</taxon>
        <taxon>Spermatophyta</taxon>
        <taxon>Magnoliopsida</taxon>
        <taxon>eudicotyledons</taxon>
        <taxon>Gunneridae</taxon>
        <taxon>Pentapetalae</taxon>
        <taxon>rosids</taxon>
        <taxon>malvids</taxon>
        <taxon>Brassicales</taxon>
        <taxon>Brassicaceae</taxon>
        <taxon>Camelineae</taxon>
        <taxon>Arabidopsis</taxon>
    </lineage>
</organism>
<dbReference type="EMBL" id="AK220995">
    <property type="protein sequence ID" value="BAD94627.1"/>
    <property type="molecule type" value="mRNA"/>
</dbReference>
<proteinExistence type="evidence at transcript level"/>
<protein>
    <recommendedName>
        <fullName evidence="3">Secreted protein</fullName>
    </recommendedName>
</protein>
<keyword evidence="1" id="KW-0732">Signal</keyword>
<reference evidence="2" key="1">
    <citation type="submission" date="2005-03" db="EMBL/GenBank/DDBJ databases">
        <title>Large-scale analysis of RIKEN Arabidopsis full-length (RAFL) cDNAs.</title>
        <authorList>
            <person name="Totoki Y."/>
            <person name="Seki M."/>
            <person name="Ishida J."/>
            <person name="Nakajima M."/>
            <person name="Enju A."/>
            <person name="Kamiya A."/>
            <person name="Narusaka M."/>
            <person name="Shin-i T."/>
            <person name="Nakagawa M."/>
            <person name="Sakamoto N."/>
            <person name="Oishi K."/>
            <person name="Kohara Y."/>
            <person name="Kobayashi M."/>
            <person name="Toyoda A."/>
            <person name="Sakaki Y."/>
            <person name="Sakurai T."/>
            <person name="Iida K."/>
            <person name="Akiyama K."/>
            <person name="Satou M."/>
            <person name="Toyoda T."/>
            <person name="Konagaya A."/>
            <person name="Carninci P."/>
            <person name="Kawai J."/>
            <person name="Hayashizaki Y."/>
            <person name="Shinozaki K."/>
        </authorList>
    </citation>
    <scope>NUCLEOTIDE SEQUENCE</scope>
</reference>